<gene>
    <name evidence="2" type="ORF">JYU34_021193</name>
</gene>
<organism evidence="2 3">
    <name type="scientific">Plutella xylostella</name>
    <name type="common">Diamondback moth</name>
    <name type="synonym">Plutella maculipennis</name>
    <dbReference type="NCBI Taxonomy" id="51655"/>
    <lineage>
        <taxon>Eukaryota</taxon>
        <taxon>Metazoa</taxon>
        <taxon>Ecdysozoa</taxon>
        <taxon>Arthropoda</taxon>
        <taxon>Hexapoda</taxon>
        <taxon>Insecta</taxon>
        <taxon>Pterygota</taxon>
        <taxon>Neoptera</taxon>
        <taxon>Endopterygota</taxon>
        <taxon>Lepidoptera</taxon>
        <taxon>Glossata</taxon>
        <taxon>Ditrysia</taxon>
        <taxon>Yponomeutoidea</taxon>
        <taxon>Plutellidae</taxon>
        <taxon>Plutella</taxon>
    </lineage>
</organism>
<keyword evidence="1" id="KW-0732">Signal</keyword>
<evidence type="ECO:0000313" key="2">
    <source>
        <dbReference type="EMBL" id="KAG7296098.1"/>
    </source>
</evidence>
<proteinExistence type="predicted"/>
<feature type="signal peptide" evidence="1">
    <location>
        <begin position="1"/>
        <end position="19"/>
    </location>
</feature>
<feature type="chain" id="PRO_5046496489" evidence="1">
    <location>
        <begin position="20"/>
        <end position="135"/>
    </location>
</feature>
<evidence type="ECO:0000313" key="3">
    <source>
        <dbReference type="Proteomes" id="UP000823941"/>
    </source>
</evidence>
<evidence type="ECO:0000256" key="1">
    <source>
        <dbReference type="SAM" id="SignalP"/>
    </source>
</evidence>
<dbReference type="EMBL" id="JAHIBW010000029">
    <property type="protein sequence ID" value="KAG7296098.1"/>
    <property type="molecule type" value="Genomic_DNA"/>
</dbReference>
<protein>
    <submittedName>
        <fullName evidence="2">Uncharacterized protein</fullName>
    </submittedName>
</protein>
<dbReference type="Proteomes" id="UP000823941">
    <property type="component" value="Chromosome 29"/>
</dbReference>
<reference evidence="2 3" key="1">
    <citation type="submission" date="2021-06" db="EMBL/GenBank/DDBJ databases">
        <title>A haploid diamondback moth (Plutella xylostella L.) genome assembly resolves 31 chromosomes and identifies a diamide resistance mutation.</title>
        <authorList>
            <person name="Ward C.M."/>
            <person name="Perry K.D."/>
            <person name="Baker G."/>
            <person name="Powis K."/>
            <person name="Heckel D.G."/>
            <person name="Baxter S.W."/>
        </authorList>
    </citation>
    <scope>NUCLEOTIDE SEQUENCE [LARGE SCALE GENOMIC DNA]</scope>
    <source>
        <strain evidence="2 3">LV</strain>
        <tissue evidence="2">Single pupa</tissue>
    </source>
</reference>
<comment type="caution">
    <text evidence="2">The sequence shown here is derived from an EMBL/GenBank/DDBJ whole genome shotgun (WGS) entry which is preliminary data.</text>
</comment>
<sequence>MFSFKSIVLIAGVLAAAESSGVVPAVAAPLVAPAHVGYAHGVPQNIPPYASQVSVVNRAVSPYIAGPAPYAAPVAAPFAPAPYVAGPAPVIPAPYAAGYPAPYAAGFAAPYAYSPYAAPSPFLRTAFGYAPTFVR</sequence>
<accession>A0ABQ7PSZ6</accession>
<name>A0ABQ7PSZ6_PLUXY</name>
<keyword evidence="3" id="KW-1185">Reference proteome</keyword>